<dbReference type="InterPro" id="IPR000834">
    <property type="entry name" value="Peptidase_M14"/>
</dbReference>
<feature type="region of interest" description="Disordered" evidence="4">
    <location>
        <begin position="1"/>
        <end position="24"/>
    </location>
</feature>
<comment type="cofactor">
    <cofactor evidence="1">
        <name>Zn(2+)</name>
        <dbReference type="ChEBI" id="CHEBI:29105"/>
    </cofactor>
</comment>
<evidence type="ECO:0000256" key="1">
    <source>
        <dbReference type="ARBA" id="ARBA00001947"/>
    </source>
</evidence>
<comment type="similarity">
    <text evidence="2 3">Belongs to the peptidase M14 family.</text>
</comment>
<name>A0ABM1EEH0_PRICU</name>
<feature type="domain" description="Peptidase M14" evidence="5">
    <location>
        <begin position="1"/>
        <end position="113"/>
    </location>
</feature>
<evidence type="ECO:0000256" key="2">
    <source>
        <dbReference type="ARBA" id="ARBA00005988"/>
    </source>
</evidence>
<dbReference type="SUPFAM" id="SSF53187">
    <property type="entry name" value="Zn-dependent exopeptidases"/>
    <property type="match status" value="1"/>
</dbReference>
<accession>A0ABM1EEH0</accession>
<protein>
    <submittedName>
        <fullName evidence="7">Carboxypeptidase B-like</fullName>
    </submittedName>
</protein>
<evidence type="ECO:0000313" key="6">
    <source>
        <dbReference type="Proteomes" id="UP000695022"/>
    </source>
</evidence>
<reference evidence="7" key="1">
    <citation type="submission" date="2025-08" db="UniProtKB">
        <authorList>
            <consortium name="RefSeq"/>
        </authorList>
    </citation>
    <scope>IDENTIFICATION</scope>
</reference>
<evidence type="ECO:0000256" key="4">
    <source>
        <dbReference type="SAM" id="MobiDB-lite"/>
    </source>
</evidence>
<gene>
    <name evidence="7" type="primary">LOC106811471</name>
</gene>
<evidence type="ECO:0000259" key="5">
    <source>
        <dbReference type="PROSITE" id="PS52035"/>
    </source>
</evidence>
<dbReference type="Pfam" id="PF00246">
    <property type="entry name" value="Peptidase_M14"/>
    <property type="match status" value="1"/>
</dbReference>
<dbReference type="RefSeq" id="XP_014670591.1">
    <property type="nucleotide sequence ID" value="XM_014815105.1"/>
</dbReference>
<evidence type="ECO:0000313" key="7">
    <source>
        <dbReference type="RefSeq" id="XP_014670591.1"/>
    </source>
</evidence>
<dbReference type="PANTHER" id="PTHR11705:SF91">
    <property type="entry name" value="FI01817P-RELATED"/>
    <property type="match status" value="1"/>
</dbReference>
<evidence type="ECO:0000256" key="3">
    <source>
        <dbReference type="PROSITE-ProRule" id="PRU01379"/>
    </source>
</evidence>
<dbReference type="Proteomes" id="UP000695022">
    <property type="component" value="Unplaced"/>
</dbReference>
<dbReference type="Gene3D" id="3.40.630.10">
    <property type="entry name" value="Zn peptidases"/>
    <property type="match status" value="1"/>
</dbReference>
<dbReference type="PROSITE" id="PS52035">
    <property type="entry name" value="PEPTIDASE_M14"/>
    <property type="match status" value="1"/>
</dbReference>
<feature type="active site" description="Proton donor/acceptor" evidence="3">
    <location>
        <position position="79"/>
    </location>
</feature>
<organism evidence="6 7">
    <name type="scientific">Priapulus caudatus</name>
    <name type="common">Priapulid worm</name>
    <dbReference type="NCBI Taxonomy" id="37621"/>
    <lineage>
        <taxon>Eukaryota</taxon>
        <taxon>Metazoa</taxon>
        <taxon>Ecdysozoa</taxon>
        <taxon>Scalidophora</taxon>
        <taxon>Priapulida</taxon>
        <taxon>Priapulimorpha</taxon>
        <taxon>Priapulimorphida</taxon>
        <taxon>Priapulidae</taxon>
        <taxon>Priapulus</taxon>
    </lineage>
</organism>
<proteinExistence type="inferred from homology"/>
<sequence>MSRSDDTDAVGPHRHRAEDYDDMKSVAERASDAMVTLSDTPYNNYFEVGVSSDMLYAATGTSTDWVKGVLGVKYAYTMELRDMGRYGFFLPSREILKSGEEIWLAVKSYADAILKEEE</sequence>
<dbReference type="GeneID" id="106811471"/>
<dbReference type="PANTHER" id="PTHR11705">
    <property type="entry name" value="PROTEASE FAMILY M14 CARBOXYPEPTIDASE A,B"/>
    <property type="match status" value="1"/>
</dbReference>
<keyword evidence="6" id="KW-1185">Reference proteome</keyword>